<dbReference type="InterPro" id="IPR036390">
    <property type="entry name" value="WH_DNA-bd_sf"/>
</dbReference>
<dbReference type="PANTHER" id="PTHR11467:SF36">
    <property type="entry name" value="HISTONE 24-RELATED"/>
    <property type="match status" value="1"/>
</dbReference>
<dbReference type="InterPro" id="IPR005818">
    <property type="entry name" value="Histone_H1/H5_H15"/>
</dbReference>
<dbReference type="RefSeq" id="XP_018733426.1">
    <property type="nucleotide sequence ID" value="XM_018880769.1"/>
</dbReference>
<evidence type="ECO:0000256" key="3">
    <source>
        <dbReference type="ARBA" id="ARBA00020833"/>
    </source>
</evidence>
<dbReference type="GO" id="GO:0000786">
    <property type="term" value="C:nucleosome"/>
    <property type="evidence" value="ECO:0007669"/>
    <property type="project" value="InterPro"/>
</dbReference>
<proteinExistence type="inferred from homology"/>
<feature type="domain" description="H15" evidence="9">
    <location>
        <begin position="1"/>
        <end position="66"/>
    </location>
</feature>
<evidence type="ECO:0000313" key="11">
    <source>
        <dbReference type="Proteomes" id="UP000189580"/>
    </source>
</evidence>
<dbReference type="GeneID" id="30035798"/>
<dbReference type="GO" id="GO:0006334">
    <property type="term" value="P:nucleosome assembly"/>
    <property type="evidence" value="ECO:0007669"/>
    <property type="project" value="InterPro"/>
</dbReference>
<evidence type="ECO:0000256" key="8">
    <source>
        <dbReference type="SAM" id="MobiDB-lite"/>
    </source>
</evidence>
<dbReference type="GO" id="GO:0005634">
    <property type="term" value="C:nucleus"/>
    <property type="evidence" value="ECO:0007669"/>
    <property type="project" value="UniProtKB-SubCell"/>
</dbReference>
<evidence type="ECO:0000256" key="2">
    <source>
        <dbReference type="ARBA" id="ARBA00004286"/>
    </source>
</evidence>
<dbReference type="KEGG" id="slb:AWJ20_3743"/>
<dbReference type="GO" id="GO:0030527">
    <property type="term" value="F:structural constituent of chromatin"/>
    <property type="evidence" value="ECO:0007669"/>
    <property type="project" value="InterPro"/>
</dbReference>
<feature type="compositionally biased region" description="Basic residues" evidence="8">
    <location>
        <begin position="87"/>
        <end position="106"/>
    </location>
</feature>
<dbReference type="GO" id="GO:0003690">
    <property type="term" value="F:double-stranded DNA binding"/>
    <property type="evidence" value="ECO:0007669"/>
    <property type="project" value="TreeGrafter"/>
</dbReference>
<dbReference type="GO" id="GO:0030261">
    <property type="term" value="P:chromosome condensation"/>
    <property type="evidence" value="ECO:0007669"/>
    <property type="project" value="TreeGrafter"/>
</dbReference>
<evidence type="ECO:0000256" key="1">
    <source>
        <dbReference type="ARBA" id="ARBA00004123"/>
    </source>
</evidence>
<dbReference type="CDD" id="cd00073">
    <property type="entry name" value="H15"/>
    <property type="match status" value="1"/>
</dbReference>
<dbReference type="Pfam" id="PF00538">
    <property type="entry name" value="Linker_histone"/>
    <property type="match status" value="1"/>
</dbReference>
<dbReference type="PRINTS" id="PR00624">
    <property type="entry name" value="HISTONEH5"/>
</dbReference>
<dbReference type="PANTHER" id="PTHR11467">
    <property type="entry name" value="HISTONE H1"/>
    <property type="match status" value="1"/>
</dbReference>
<keyword evidence="6 7" id="KW-0539">Nucleus</keyword>
<dbReference type="Gene3D" id="1.10.10.10">
    <property type="entry name" value="Winged helix-like DNA-binding domain superfamily/Winged helix DNA-binding domain"/>
    <property type="match status" value="1"/>
</dbReference>
<dbReference type="PROSITE" id="PS51504">
    <property type="entry name" value="H15"/>
    <property type="match status" value="1"/>
</dbReference>
<dbReference type="OrthoDB" id="1110759at2759"/>
<evidence type="ECO:0000256" key="5">
    <source>
        <dbReference type="ARBA" id="ARBA00023125"/>
    </source>
</evidence>
<dbReference type="InterPro" id="IPR036388">
    <property type="entry name" value="WH-like_DNA-bd_sf"/>
</dbReference>
<dbReference type="GO" id="GO:0045910">
    <property type="term" value="P:negative regulation of DNA recombination"/>
    <property type="evidence" value="ECO:0007669"/>
    <property type="project" value="TreeGrafter"/>
</dbReference>
<dbReference type="Proteomes" id="UP000189580">
    <property type="component" value="Chromosome c"/>
</dbReference>
<accession>A0A167BXJ8</accession>
<feature type="compositionally biased region" description="Basic residues" evidence="8">
    <location>
        <begin position="126"/>
        <end position="142"/>
    </location>
</feature>
<comment type="similarity">
    <text evidence="7">Belongs to the histone H1/H5 family.</text>
</comment>
<dbReference type="AlphaFoldDB" id="A0A167BXJ8"/>
<evidence type="ECO:0000256" key="4">
    <source>
        <dbReference type="ARBA" id="ARBA00022454"/>
    </source>
</evidence>
<dbReference type="SUPFAM" id="SSF46785">
    <property type="entry name" value="Winged helix' DNA-binding domain"/>
    <property type="match status" value="1"/>
</dbReference>
<reference evidence="10 11" key="1">
    <citation type="submission" date="2016-02" db="EMBL/GenBank/DDBJ databases">
        <title>Complete genome sequence and transcriptome regulation of the pentose utilising yeast Sugiyamaella lignohabitans.</title>
        <authorList>
            <person name="Bellasio M."/>
            <person name="Peymann A."/>
            <person name="Valli M."/>
            <person name="Sipitzky M."/>
            <person name="Graf A."/>
            <person name="Sauer M."/>
            <person name="Marx H."/>
            <person name="Mattanovich D."/>
        </authorList>
    </citation>
    <scope>NUCLEOTIDE SEQUENCE [LARGE SCALE GENOMIC DNA]</scope>
    <source>
        <strain evidence="10 11">CBS 10342</strain>
    </source>
</reference>
<keyword evidence="11" id="KW-1185">Reference proteome</keyword>
<sequence length="142" mass="15025">MVKDAILQLKERSGSSRQAIKKYIQSTHSISAANFDSLLNAAIRKGVVSGDFVQPKGPSGPVKLQKKEVVKPAKKPVAKKTETKPAAKAKAKTTTKPKTVAKKPAAKKTEKKPAVKATKAKATASKVKKAAPKKKATATKAK</sequence>
<feature type="region of interest" description="Disordered" evidence="8">
    <location>
        <begin position="68"/>
        <end position="142"/>
    </location>
</feature>
<protein>
    <recommendedName>
        <fullName evidence="3">Histone H1</fullName>
    </recommendedName>
</protein>
<organism evidence="10 11">
    <name type="scientific">Sugiyamaella lignohabitans</name>
    <dbReference type="NCBI Taxonomy" id="796027"/>
    <lineage>
        <taxon>Eukaryota</taxon>
        <taxon>Fungi</taxon>
        <taxon>Dikarya</taxon>
        <taxon>Ascomycota</taxon>
        <taxon>Saccharomycotina</taxon>
        <taxon>Dipodascomycetes</taxon>
        <taxon>Dipodascales</taxon>
        <taxon>Trichomonascaceae</taxon>
        <taxon>Sugiyamaella</taxon>
    </lineage>
</organism>
<name>A0A167BXJ8_9ASCO</name>
<evidence type="ECO:0000313" key="10">
    <source>
        <dbReference type="EMBL" id="ANB10949.1"/>
    </source>
</evidence>
<gene>
    <name evidence="10" type="primary">HHO1</name>
    <name evidence="10" type="ORF">AWJ20_3743</name>
</gene>
<keyword evidence="4 7" id="KW-0158">Chromosome</keyword>
<comment type="subcellular location">
    <subcellularLocation>
        <location evidence="2">Chromosome</location>
    </subcellularLocation>
    <subcellularLocation>
        <location evidence="1 7">Nucleus</location>
    </subcellularLocation>
</comment>
<dbReference type="GO" id="GO:0031492">
    <property type="term" value="F:nucleosomal DNA binding"/>
    <property type="evidence" value="ECO:0007669"/>
    <property type="project" value="TreeGrafter"/>
</dbReference>
<evidence type="ECO:0000259" key="9">
    <source>
        <dbReference type="PROSITE" id="PS51504"/>
    </source>
</evidence>
<evidence type="ECO:0000256" key="6">
    <source>
        <dbReference type="ARBA" id="ARBA00023242"/>
    </source>
</evidence>
<evidence type="ECO:0000256" key="7">
    <source>
        <dbReference type="RuleBase" id="RU003894"/>
    </source>
</evidence>
<keyword evidence="5 7" id="KW-0238">DNA-binding</keyword>
<dbReference type="InterPro" id="IPR005819">
    <property type="entry name" value="H1/H5"/>
</dbReference>
<dbReference type="EMBL" id="CP014500">
    <property type="protein sequence ID" value="ANB10949.1"/>
    <property type="molecule type" value="Genomic_DNA"/>
</dbReference>
<feature type="compositionally biased region" description="Low complexity" evidence="8">
    <location>
        <begin position="115"/>
        <end position="125"/>
    </location>
</feature>
<dbReference type="SMART" id="SM00526">
    <property type="entry name" value="H15"/>
    <property type="match status" value="1"/>
</dbReference>